<dbReference type="AlphaFoldDB" id="A0A1H3LFZ8"/>
<dbReference type="SUPFAM" id="SSF54427">
    <property type="entry name" value="NTF2-like"/>
    <property type="match status" value="1"/>
</dbReference>
<dbReference type="RefSeq" id="WP_170856816.1">
    <property type="nucleotide sequence ID" value="NZ_FNOT01000009.1"/>
</dbReference>
<organism evidence="1 2">
    <name type="scientific">Geodermatophilus africanus</name>
    <dbReference type="NCBI Taxonomy" id="1137993"/>
    <lineage>
        <taxon>Bacteria</taxon>
        <taxon>Bacillati</taxon>
        <taxon>Actinomycetota</taxon>
        <taxon>Actinomycetes</taxon>
        <taxon>Geodermatophilales</taxon>
        <taxon>Geodermatophilaceae</taxon>
        <taxon>Geodermatophilus</taxon>
    </lineage>
</organism>
<dbReference type="Gene3D" id="3.10.450.50">
    <property type="match status" value="1"/>
</dbReference>
<keyword evidence="2" id="KW-1185">Reference proteome</keyword>
<protein>
    <submittedName>
        <fullName evidence="1">SnoaL-like polyketide cyclase</fullName>
    </submittedName>
</protein>
<reference evidence="2" key="1">
    <citation type="submission" date="2016-10" db="EMBL/GenBank/DDBJ databases">
        <authorList>
            <person name="Varghese N."/>
            <person name="Submissions S."/>
        </authorList>
    </citation>
    <scope>NUCLEOTIDE SEQUENCE [LARGE SCALE GENOMIC DNA]</scope>
    <source>
        <strain evidence="2">DSM 45422</strain>
    </source>
</reference>
<accession>A0A1H3LFZ8</accession>
<sequence>MDRRHRVAGAGLAGIPDLRVELAEVAVTATADGAAVVLAHGEARGTADGRLYGAPATHRRYRASYFDRVRVVDGLIVERVQQADVLGQMRQLYGRALGAVGLSAMLWRLPAP</sequence>
<dbReference type="InterPro" id="IPR032710">
    <property type="entry name" value="NTF2-like_dom_sf"/>
</dbReference>
<evidence type="ECO:0000313" key="1">
    <source>
        <dbReference type="EMBL" id="SDY63230.1"/>
    </source>
</evidence>
<proteinExistence type="predicted"/>
<dbReference type="EMBL" id="FNOT01000009">
    <property type="protein sequence ID" value="SDY63230.1"/>
    <property type="molecule type" value="Genomic_DNA"/>
</dbReference>
<dbReference type="Proteomes" id="UP000198921">
    <property type="component" value="Unassembled WGS sequence"/>
</dbReference>
<gene>
    <name evidence="1" type="ORF">SAMN05660209_03326</name>
</gene>
<dbReference type="GO" id="GO:0030638">
    <property type="term" value="P:polyketide metabolic process"/>
    <property type="evidence" value="ECO:0007669"/>
    <property type="project" value="InterPro"/>
</dbReference>
<dbReference type="InterPro" id="IPR009959">
    <property type="entry name" value="Cyclase_SnoaL-like"/>
</dbReference>
<name>A0A1H3LFZ8_9ACTN</name>
<evidence type="ECO:0000313" key="2">
    <source>
        <dbReference type="Proteomes" id="UP000198921"/>
    </source>
</evidence>
<dbReference type="Pfam" id="PF07366">
    <property type="entry name" value="SnoaL"/>
    <property type="match status" value="1"/>
</dbReference>